<evidence type="ECO:0000313" key="2">
    <source>
        <dbReference type="EMBL" id="AKG92439.1"/>
    </source>
</evidence>
<proteinExistence type="predicted"/>
<protein>
    <recommendedName>
        <fullName evidence="4">DUF1616 domain-containing protein</fullName>
    </recommendedName>
</protein>
<feature type="transmembrane region" description="Helical" evidence="1">
    <location>
        <begin position="25"/>
        <end position="46"/>
    </location>
</feature>
<dbReference type="GeneID" id="24802792"/>
<evidence type="ECO:0008006" key="4">
    <source>
        <dbReference type="Google" id="ProtNLM"/>
    </source>
</evidence>
<keyword evidence="1" id="KW-0812">Transmembrane</keyword>
<dbReference type="Proteomes" id="UP000034723">
    <property type="component" value="Chromosome"/>
</dbReference>
<dbReference type="OrthoDB" id="379033at2157"/>
<keyword evidence="1" id="KW-1133">Transmembrane helix</keyword>
<evidence type="ECO:0000313" key="3">
    <source>
        <dbReference type="Proteomes" id="UP000034723"/>
    </source>
</evidence>
<organism evidence="2 3">
    <name type="scientific">Geoglobus ahangari</name>
    <dbReference type="NCBI Taxonomy" id="113653"/>
    <lineage>
        <taxon>Archaea</taxon>
        <taxon>Methanobacteriati</taxon>
        <taxon>Methanobacteriota</taxon>
        <taxon>Archaeoglobi</taxon>
        <taxon>Archaeoglobales</taxon>
        <taxon>Archaeoglobaceae</taxon>
        <taxon>Geoglobus</taxon>
    </lineage>
</organism>
<dbReference type="InParanoid" id="A0A0F7IFX1"/>
<dbReference type="STRING" id="113653.GAH_00204"/>
<dbReference type="EMBL" id="CP011267">
    <property type="protein sequence ID" value="AKG92439.1"/>
    <property type="molecule type" value="Genomic_DNA"/>
</dbReference>
<gene>
    <name evidence="2" type="ORF">GAH_00204</name>
</gene>
<dbReference type="KEGG" id="gah:GAH_00204"/>
<name>A0A0F7IFX1_9EURY</name>
<sequence length="153" mass="17428">MSSEKASDDTAGSEELQMDEELDRIMFRSAIAAMIVGLVVAGYLLWLTSQESYSALYIYPDSYSNYVKPGEVVTFRYGIECHERGEAHYTIRIYLGDQLLKTREVVLRSGDVWESNESITLPQNISFPTKVRIEAEVNGAVYEVHFWLKERGS</sequence>
<dbReference type="RefSeq" id="WP_048094291.1">
    <property type="nucleotide sequence ID" value="NZ_CP011267.1"/>
</dbReference>
<keyword evidence="3" id="KW-1185">Reference proteome</keyword>
<reference evidence="2 3" key="1">
    <citation type="submission" date="2015-04" db="EMBL/GenBank/DDBJ databases">
        <title>The complete genome sequence of the hyperthermophilic, obligate iron-reducing archaeon Geoglobus ahangari strain 234T.</title>
        <authorList>
            <person name="Manzella M.P."/>
            <person name="Holmes D.E."/>
            <person name="Rocheleau J.M."/>
            <person name="Chung A."/>
            <person name="Reguera G."/>
            <person name="Kashefi K."/>
        </authorList>
    </citation>
    <scope>NUCLEOTIDE SEQUENCE [LARGE SCALE GENOMIC DNA]</scope>
    <source>
        <strain evidence="2 3">234</strain>
    </source>
</reference>
<evidence type="ECO:0000256" key="1">
    <source>
        <dbReference type="SAM" id="Phobius"/>
    </source>
</evidence>
<dbReference type="HOGENOM" id="CLU_1801623_0_0_2"/>
<dbReference type="AlphaFoldDB" id="A0A0F7IFX1"/>
<accession>A0A0F7IFX1</accession>
<keyword evidence="1" id="KW-0472">Membrane</keyword>